<dbReference type="PANTHER" id="PTHR21240">
    <property type="entry name" value="2-AMINO-3-CARBOXYLMUCONATE-6-SEMIALDEHYDE DECARBOXYLASE"/>
    <property type="match status" value="1"/>
</dbReference>
<accession>A0AAE5PAP6</accession>
<dbReference type="EMBL" id="NTYW01000005">
    <property type="protein sequence ID" value="PES41088.1"/>
    <property type="molecule type" value="Genomic_DNA"/>
</dbReference>
<proteinExistence type="predicted"/>
<dbReference type="Gene3D" id="3.20.20.140">
    <property type="entry name" value="Metal-dependent hydrolases"/>
    <property type="match status" value="1"/>
</dbReference>
<keyword evidence="1" id="KW-0456">Lyase</keyword>
<dbReference type="Pfam" id="PF04909">
    <property type="entry name" value="Amidohydro_2"/>
    <property type="match status" value="1"/>
</dbReference>
<evidence type="ECO:0000256" key="1">
    <source>
        <dbReference type="ARBA" id="ARBA00023239"/>
    </source>
</evidence>
<sequence>MIIDSHAHVVLPIEKHIEMMDASGIDKTVLFSTLVHPEKSNNYKEFTTEMNKLNQILNNKVNPLEARLNALEELSVAIKQYPDRFVGFGSVPLSYSPDDPSLNEWVEKLVKEQNMKGLGEFTLGTGQINLLEPIFKAASDYKSLPIWVHTFHPLNLRDIQELFLLTQKYENVPVIYGHMGGIHWLQTIEMIKETKNAYLDISAFYTTYALSLAIKEIPQRTLFSSDFPYGDPYLNLQAVKRHTSSREVADRVLGGNISTLLNI</sequence>
<dbReference type="AlphaFoldDB" id="A0AAE5PAP6"/>
<gene>
    <name evidence="3" type="ORF">CN497_06085</name>
</gene>
<dbReference type="InterPro" id="IPR032466">
    <property type="entry name" value="Metal_Hydrolase"/>
</dbReference>
<organism evidence="3 4">
    <name type="scientific">Priestia megaterium</name>
    <name type="common">Bacillus megaterium</name>
    <dbReference type="NCBI Taxonomy" id="1404"/>
    <lineage>
        <taxon>Bacteria</taxon>
        <taxon>Bacillati</taxon>
        <taxon>Bacillota</taxon>
        <taxon>Bacilli</taxon>
        <taxon>Bacillales</taxon>
        <taxon>Bacillaceae</taxon>
        <taxon>Priestia</taxon>
    </lineage>
</organism>
<dbReference type="GO" id="GO:0019748">
    <property type="term" value="P:secondary metabolic process"/>
    <property type="evidence" value="ECO:0007669"/>
    <property type="project" value="TreeGrafter"/>
</dbReference>
<dbReference type="GO" id="GO:0005737">
    <property type="term" value="C:cytoplasm"/>
    <property type="evidence" value="ECO:0007669"/>
    <property type="project" value="TreeGrafter"/>
</dbReference>
<feature type="domain" description="Amidohydrolase-related" evidence="2">
    <location>
        <begin position="3"/>
        <end position="261"/>
    </location>
</feature>
<dbReference type="GO" id="GO:0016787">
    <property type="term" value="F:hydrolase activity"/>
    <property type="evidence" value="ECO:0007669"/>
    <property type="project" value="InterPro"/>
</dbReference>
<comment type="caution">
    <text evidence="3">The sequence shown here is derived from an EMBL/GenBank/DDBJ whole genome shotgun (WGS) entry which is preliminary data.</text>
</comment>
<evidence type="ECO:0000313" key="3">
    <source>
        <dbReference type="EMBL" id="PES41088.1"/>
    </source>
</evidence>
<protein>
    <submittedName>
        <fullName evidence="3">Amidohydrolase</fullName>
    </submittedName>
</protein>
<dbReference type="GO" id="GO:0016831">
    <property type="term" value="F:carboxy-lyase activity"/>
    <property type="evidence" value="ECO:0007669"/>
    <property type="project" value="InterPro"/>
</dbReference>
<dbReference type="PANTHER" id="PTHR21240:SF28">
    <property type="entry name" value="ISO-OROTATE DECARBOXYLASE (EUROFUNG)"/>
    <property type="match status" value="1"/>
</dbReference>
<evidence type="ECO:0000259" key="2">
    <source>
        <dbReference type="Pfam" id="PF04909"/>
    </source>
</evidence>
<evidence type="ECO:0000313" key="4">
    <source>
        <dbReference type="Proteomes" id="UP000220341"/>
    </source>
</evidence>
<dbReference type="SUPFAM" id="SSF51556">
    <property type="entry name" value="Metallo-dependent hydrolases"/>
    <property type="match status" value="1"/>
</dbReference>
<name>A0AAE5PAP6_PRIMG</name>
<dbReference type="InterPro" id="IPR006680">
    <property type="entry name" value="Amidohydro-rel"/>
</dbReference>
<dbReference type="RefSeq" id="WP_098277815.1">
    <property type="nucleotide sequence ID" value="NZ_NTYW01000005.1"/>
</dbReference>
<dbReference type="InterPro" id="IPR032465">
    <property type="entry name" value="ACMSD"/>
</dbReference>
<dbReference type="Proteomes" id="UP000220341">
    <property type="component" value="Unassembled WGS sequence"/>
</dbReference>
<reference evidence="3 4" key="1">
    <citation type="submission" date="2017-09" db="EMBL/GenBank/DDBJ databases">
        <title>Large-scale bioinformatics analysis of Bacillus genomes uncovers conserved roles of natural products in bacterial physiology.</title>
        <authorList>
            <consortium name="Agbiome Team Llc"/>
            <person name="Bleich R.M."/>
            <person name="Kirk G.J."/>
            <person name="Santa Maria K.C."/>
            <person name="Allen S.E."/>
            <person name="Farag S."/>
            <person name="Shank E.A."/>
            <person name="Bowers A."/>
        </authorList>
    </citation>
    <scope>NUCLEOTIDE SEQUENCE [LARGE SCALE GENOMIC DNA]</scope>
    <source>
        <strain evidence="3 4">AFS003013</strain>
    </source>
</reference>